<organism evidence="3 4">
    <name type="scientific">Candidatus Thiomargarita nelsonii</name>
    <dbReference type="NCBI Taxonomy" id="1003181"/>
    <lineage>
        <taxon>Bacteria</taxon>
        <taxon>Pseudomonadati</taxon>
        <taxon>Pseudomonadota</taxon>
        <taxon>Gammaproteobacteria</taxon>
        <taxon>Thiotrichales</taxon>
        <taxon>Thiotrichaceae</taxon>
        <taxon>Thiomargarita</taxon>
    </lineage>
</organism>
<protein>
    <recommendedName>
        <fullName evidence="1">Queuosine precursor transporter</fullName>
    </recommendedName>
</protein>
<dbReference type="PANTHER" id="PTHR34300:SF2">
    <property type="entry name" value="QUEUOSINE PRECURSOR TRANSPORTER-RELATED"/>
    <property type="match status" value="1"/>
</dbReference>
<dbReference type="NCBIfam" id="TIGR00697">
    <property type="entry name" value="queuosine precursor transporter"/>
    <property type="match status" value="1"/>
</dbReference>
<keyword evidence="4" id="KW-1185">Reference proteome</keyword>
<evidence type="ECO:0000313" key="3">
    <source>
        <dbReference type="EMBL" id="OAD22548.1"/>
    </source>
</evidence>
<keyword evidence="2" id="KW-0472">Membrane</keyword>
<evidence type="ECO:0000256" key="1">
    <source>
        <dbReference type="NCBIfam" id="TIGR00697"/>
    </source>
</evidence>
<evidence type="ECO:0000313" key="4">
    <source>
        <dbReference type="Proteomes" id="UP000076962"/>
    </source>
</evidence>
<feature type="transmembrane region" description="Helical" evidence="2">
    <location>
        <begin position="64"/>
        <end position="86"/>
    </location>
</feature>
<comment type="caution">
    <text evidence="3">The sequence shown here is derived from an EMBL/GenBank/DDBJ whole genome shotgun (WGS) entry which is preliminary data.</text>
</comment>
<dbReference type="AlphaFoldDB" id="A0A176S3Q1"/>
<sequence>MDDKNMLSLIENLTPQDLLWLLTVAADLSITLLLYRLFGKMGLYTIVILNVMLSNFQGPKLTVIFGMETSLGVILYSGIYFATDLLSEKYGRKEAQRAVLLGFAASLILILVIYISLLFEPSPLHPEFAQNIHNAIATIFKFTP</sequence>
<evidence type="ECO:0000256" key="2">
    <source>
        <dbReference type="SAM" id="Phobius"/>
    </source>
</evidence>
<dbReference type="PANTHER" id="PTHR34300">
    <property type="entry name" value="QUEUOSINE PRECURSOR TRANSPORTER-RELATED"/>
    <property type="match status" value="1"/>
</dbReference>
<dbReference type="InterPro" id="IPR003744">
    <property type="entry name" value="YhhQ"/>
</dbReference>
<dbReference type="Proteomes" id="UP000076962">
    <property type="component" value="Unassembled WGS sequence"/>
</dbReference>
<accession>A0A176S3Q1</accession>
<gene>
    <name evidence="3" type="ORF">THIOM_001642</name>
</gene>
<feature type="non-terminal residue" evidence="3">
    <location>
        <position position="144"/>
    </location>
</feature>
<proteinExistence type="predicted"/>
<reference evidence="3 4" key="1">
    <citation type="submission" date="2016-05" db="EMBL/GenBank/DDBJ databases">
        <title>Single-cell genome of chain-forming Candidatus Thiomargarita nelsonii and comparison to other large sulfur-oxidizing bacteria.</title>
        <authorList>
            <person name="Winkel M."/>
            <person name="Salman V."/>
            <person name="Woyke T."/>
            <person name="Schulz-Vogt H."/>
            <person name="Richter M."/>
            <person name="Flood B."/>
            <person name="Bailey J."/>
            <person name="Amann R."/>
            <person name="Mussmann M."/>
        </authorList>
    </citation>
    <scope>NUCLEOTIDE SEQUENCE [LARGE SCALE GENOMIC DNA]</scope>
    <source>
        <strain evidence="3 4">THI036</strain>
    </source>
</reference>
<feature type="transmembrane region" description="Helical" evidence="2">
    <location>
        <begin position="42"/>
        <end position="58"/>
    </location>
</feature>
<keyword evidence="2" id="KW-1133">Transmembrane helix</keyword>
<feature type="transmembrane region" description="Helical" evidence="2">
    <location>
        <begin position="98"/>
        <end position="119"/>
    </location>
</feature>
<name>A0A176S3Q1_9GAMM</name>
<keyword evidence="2" id="KW-0812">Transmembrane</keyword>
<dbReference type="EMBL" id="LUTY01000878">
    <property type="protein sequence ID" value="OAD22548.1"/>
    <property type="molecule type" value="Genomic_DNA"/>
</dbReference>
<dbReference type="Pfam" id="PF02592">
    <property type="entry name" value="Vut_1"/>
    <property type="match status" value="1"/>
</dbReference>